<keyword evidence="2" id="KW-0472">Membrane</keyword>
<dbReference type="OrthoDB" id="2126698at2759"/>
<dbReference type="GO" id="GO:0015297">
    <property type="term" value="F:antiporter activity"/>
    <property type="evidence" value="ECO:0007669"/>
    <property type="project" value="InterPro"/>
</dbReference>
<dbReference type="Pfam" id="PF01554">
    <property type="entry name" value="MatE"/>
    <property type="match status" value="1"/>
</dbReference>
<gene>
    <name evidence="3" type="ORF">Bca52824_071363</name>
</gene>
<dbReference type="AlphaFoldDB" id="A0A8X7U3W4"/>
<evidence type="ECO:0000256" key="2">
    <source>
        <dbReference type="SAM" id="Phobius"/>
    </source>
</evidence>
<keyword evidence="2" id="KW-0812">Transmembrane</keyword>
<evidence type="ECO:0000313" key="3">
    <source>
        <dbReference type="EMBL" id="KAG2264284.1"/>
    </source>
</evidence>
<dbReference type="GO" id="GO:0016020">
    <property type="term" value="C:membrane"/>
    <property type="evidence" value="ECO:0007669"/>
    <property type="project" value="InterPro"/>
</dbReference>
<feature type="transmembrane region" description="Helical" evidence="2">
    <location>
        <begin position="65"/>
        <end position="88"/>
    </location>
</feature>
<evidence type="ECO:0000313" key="4">
    <source>
        <dbReference type="Proteomes" id="UP000886595"/>
    </source>
</evidence>
<feature type="transmembrane region" description="Helical" evidence="2">
    <location>
        <begin position="128"/>
        <end position="149"/>
    </location>
</feature>
<keyword evidence="4" id="KW-1185">Reference proteome</keyword>
<feature type="transmembrane region" description="Helical" evidence="2">
    <location>
        <begin position="94"/>
        <end position="116"/>
    </location>
</feature>
<protein>
    <submittedName>
        <fullName evidence="3">Uncharacterized protein</fullName>
    </submittedName>
</protein>
<dbReference type="EMBL" id="JAAMPC010000014">
    <property type="protein sequence ID" value="KAG2264284.1"/>
    <property type="molecule type" value="Genomic_DNA"/>
</dbReference>
<feature type="transmembrane region" description="Helical" evidence="2">
    <location>
        <begin position="201"/>
        <end position="227"/>
    </location>
</feature>
<keyword evidence="2" id="KW-1133">Transmembrane helix</keyword>
<dbReference type="PANTHER" id="PTHR11206">
    <property type="entry name" value="MULTIDRUG RESISTANCE PROTEIN"/>
    <property type="match status" value="1"/>
</dbReference>
<dbReference type="Proteomes" id="UP000886595">
    <property type="component" value="Unassembled WGS sequence"/>
</dbReference>
<proteinExistence type="inferred from homology"/>
<sequence length="228" mass="25800">MLRRHFHRGDLIVTVRPWWYVHNDVYGDLFLVVSRLTLHPWQLAPVVQNTVITDRSRNHPERSWVILNVTALILTLLYIFAAPILASIGQTPDISSAAGVFSIYMIPQIFAYAVNFPTAKFLQSQSKIMFMAAISAAAHVLHVPLTWFVMEKLKWGMAGLAVVLNGSWWFIEVAQLVYIFSGTCGEAWPGFSWEAFHNLWGFVRLSLASADCCYALLSTGIFAPVWIR</sequence>
<dbReference type="GO" id="GO:0042910">
    <property type="term" value="F:xenobiotic transmembrane transporter activity"/>
    <property type="evidence" value="ECO:0007669"/>
    <property type="project" value="InterPro"/>
</dbReference>
<organism evidence="3 4">
    <name type="scientific">Brassica carinata</name>
    <name type="common">Ethiopian mustard</name>
    <name type="synonym">Abyssinian cabbage</name>
    <dbReference type="NCBI Taxonomy" id="52824"/>
    <lineage>
        <taxon>Eukaryota</taxon>
        <taxon>Viridiplantae</taxon>
        <taxon>Streptophyta</taxon>
        <taxon>Embryophyta</taxon>
        <taxon>Tracheophyta</taxon>
        <taxon>Spermatophyta</taxon>
        <taxon>Magnoliopsida</taxon>
        <taxon>eudicotyledons</taxon>
        <taxon>Gunneridae</taxon>
        <taxon>Pentapetalae</taxon>
        <taxon>rosids</taxon>
        <taxon>malvids</taxon>
        <taxon>Brassicales</taxon>
        <taxon>Brassicaceae</taxon>
        <taxon>Brassiceae</taxon>
        <taxon>Brassica</taxon>
    </lineage>
</organism>
<comment type="caution">
    <text evidence="3">The sequence shown here is derived from an EMBL/GenBank/DDBJ whole genome shotgun (WGS) entry which is preliminary data.</text>
</comment>
<evidence type="ECO:0000256" key="1">
    <source>
        <dbReference type="ARBA" id="ARBA00010199"/>
    </source>
</evidence>
<accession>A0A8X7U3W4</accession>
<reference evidence="3 4" key="1">
    <citation type="submission" date="2020-02" db="EMBL/GenBank/DDBJ databases">
        <authorList>
            <person name="Ma Q."/>
            <person name="Huang Y."/>
            <person name="Song X."/>
            <person name="Pei D."/>
        </authorList>
    </citation>
    <scope>NUCLEOTIDE SEQUENCE [LARGE SCALE GENOMIC DNA]</scope>
    <source>
        <strain evidence="3">Sxm20200214</strain>
        <tissue evidence="3">Leaf</tissue>
    </source>
</reference>
<dbReference type="InterPro" id="IPR002528">
    <property type="entry name" value="MATE_fam"/>
</dbReference>
<name>A0A8X7U3W4_BRACI</name>
<comment type="similarity">
    <text evidence="1">Belongs to the multi antimicrobial extrusion (MATE) (TC 2.A.66.1) family.</text>
</comment>